<evidence type="ECO:0000256" key="4">
    <source>
        <dbReference type="ARBA" id="ARBA00022692"/>
    </source>
</evidence>
<feature type="transmembrane region" description="Helical" evidence="7">
    <location>
        <begin position="96"/>
        <end position="116"/>
    </location>
</feature>
<dbReference type="PANTHER" id="PTHR30193:SF37">
    <property type="entry name" value="INNER MEMBRANE ABC TRANSPORTER PERMEASE PROTEIN YCJO"/>
    <property type="match status" value="1"/>
</dbReference>
<proteinExistence type="inferred from homology"/>
<keyword evidence="4 7" id="KW-0812">Transmembrane</keyword>
<keyword evidence="10" id="KW-1185">Reference proteome</keyword>
<accession>A0A2S0KPK6</accession>
<evidence type="ECO:0000259" key="8">
    <source>
        <dbReference type="PROSITE" id="PS50928"/>
    </source>
</evidence>
<feature type="transmembrane region" description="Helical" evidence="7">
    <location>
        <begin position="285"/>
        <end position="310"/>
    </location>
</feature>
<reference evidence="10" key="1">
    <citation type="submission" date="2018-02" db="EMBL/GenBank/DDBJ databases">
        <authorList>
            <person name="Holder M.E."/>
            <person name="Ajami N.J."/>
            <person name="Petrosino J.F."/>
        </authorList>
    </citation>
    <scope>NUCLEOTIDE SEQUENCE [LARGE SCALE GENOMIC DNA]</scope>
    <source>
        <strain evidence="10">CCUG 47711</strain>
    </source>
</reference>
<dbReference type="RefSeq" id="WP_106012896.1">
    <property type="nucleotide sequence ID" value="NZ_CP027226.1"/>
</dbReference>
<dbReference type="AlphaFoldDB" id="A0A2S0KPK6"/>
<evidence type="ECO:0000256" key="3">
    <source>
        <dbReference type="ARBA" id="ARBA00022475"/>
    </source>
</evidence>
<feature type="transmembrane region" description="Helical" evidence="7">
    <location>
        <begin position="34"/>
        <end position="56"/>
    </location>
</feature>
<feature type="transmembrane region" description="Helical" evidence="7">
    <location>
        <begin position="236"/>
        <end position="258"/>
    </location>
</feature>
<dbReference type="PROSITE" id="PS50928">
    <property type="entry name" value="ABC_TM1"/>
    <property type="match status" value="1"/>
</dbReference>
<sequence length="317" mass="35594">MKKQEAEKNKTIGGTKRFRNRLSPVDKKEMPVSYLMLLPVLLILTIFVWVPFVYALERSFWDWNFYKDSEFVGLRNFELILRDKSFRKSVVNGFKFVIIQVPIGIAVQFLFANMIKKTNARVQNTVKGIIYIPAILSGIMASVIATFILNYRGGILNQVLMALGFDRFAFGTDKTGWAATWVIVIMNTWLGFGGGVILMYAALNSIDTSFYEASAIDGASKFQQMLYITLPQMKNIFILVGISGTTGTLQMFDIPFMLTGGGPLEETLTPMLFIYNNMRDSTKGMGYTIAGALIMMVIITSFNVLLFALVGSEKNQE</sequence>
<organism evidence="9 10">
    <name type="scientific">Fastidiosipila sanguinis</name>
    <dbReference type="NCBI Taxonomy" id="236753"/>
    <lineage>
        <taxon>Bacteria</taxon>
        <taxon>Bacillati</taxon>
        <taxon>Bacillota</taxon>
        <taxon>Clostridia</taxon>
        <taxon>Eubacteriales</taxon>
        <taxon>Oscillospiraceae</taxon>
        <taxon>Fastidiosipila</taxon>
    </lineage>
</organism>
<evidence type="ECO:0000256" key="7">
    <source>
        <dbReference type="RuleBase" id="RU363032"/>
    </source>
</evidence>
<keyword evidence="5 7" id="KW-1133">Transmembrane helix</keyword>
<dbReference type="InterPro" id="IPR000515">
    <property type="entry name" value="MetI-like"/>
</dbReference>
<feature type="transmembrane region" description="Helical" evidence="7">
    <location>
        <begin position="128"/>
        <end position="151"/>
    </location>
</feature>
<evidence type="ECO:0000313" key="10">
    <source>
        <dbReference type="Proteomes" id="UP000237947"/>
    </source>
</evidence>
<gene>
    <name evidence="9" type="ORF">C5Q98_06870</name>
</gene>
<dbReference type="EMBL" id="CP027226">
    <property type="protein sequence ID" value="AVM42948.1"/>
    <property type="molecule type" value="Genomic_DNA"/>
</dbReference>
<dbReference type="KEGG" id="fsa:C5Q98_06870"/>
<evidence type="ECO:0000256" key="2">
    <source>
        <dbReference type="ARBA" id="ARBA00022448"/>
    </source>
</evidence>
<evidence type="ECO:0000313" key="9">
    <source>
        <dbReference type="EMBL" id="AVM42948.1"/>
    </source>
</evidence>
<keyword evidence="3" id="KW-1003">Cell membrane</keyword>
<dbReference type="Proteomes" id="UP000237947">
    <property type="component" value="Chromosome"/>
</dbReference>
<dbReference type="CDD" id="cd06261">
    <property type="entry name" value="TM_PBP2"/>
    <property type="match status" value="1"/>
</dbReference>
<dbReference type="Pfam" id="PF00528">
    <property type="entry name" value="BPD_transp_1"/>
    <property type="match status" value="1"/>
</dbReference>
<keyword evidence="2 7" id="KW-0813">Transport</keyword>
<feature type="domain" description="ABC transmembrane type-1" evidence="8">
    <location>
        <begin position="86"/>
        <end position="306"/>
    </location>
</feature>
<dbReference type="SUPFAM" id="SSF161098">
    <property type="entry name" value="MetI-like"/>
    <property type="match status" value="1"/>
</dbReference>
<keyword evidence="6 7" id="KW-0472">Membrane</keyword>
<dbReference type="InterPro" id="IPR035906">
    <property type="entry name" value="MetI-like_sf"/>
</dbReference>
<comment type="similarity">
    <text evidence="7">Belongs to the binding-protein-dependent transport system permease family.</text>
</comment>
<dbReference type="GO" id="GO:0055085">
    <property type="term" value="P:transmembrane transport"/>
    <property type="evidence" value="ECO:0007669"/>
    <property type="project" value="InterPro"/>
</dbReference>
<evidence type="ECO:0000256" key="1">
    <source>
        <dbReference type="ARBA" id="ARBA00004651"/>
    </source>
</evidence>
<dbReference type="PANTHER" id="PTHR30193">
    <property type="entry name" value="ABC TRANSPORTER PERMEASE PROTEIN"/>
    <property type="match status" value="1"/>
</dbReference>
<feature type="transmembrane region" description="Helical" evidence="7">
    <location>
        <begin position="178"/>
        <end position="203"/>
    </location>
</feature>
<dbReference type="InterPro" id="IPR051393">
    <property type="entry name" value="ABC_transporter_permease"/>
</dbReference>
<protein>
    <submittedName>
        <fullName evidence="9">Sugar ABC transporter permease</fullName>
    </submittedName>
</protein>
<name>A0A2S0KPK6_9FIRM</name>
<dbReference type="Gene3D" id="1.10.3720.10">
    <property type="entry name" value="MetI-like"/>
    <property type="match status" value="1"/>
</dbReference>
<dbReference type="GO" id="GO:0005886">
    <property type="term" value="C:plasma membrane"/>
    <property type="evidence" value="ECO:0007669"/>
    <property type="project" value="UniProtKB-SubCell"/>
</dbReference>
<comment type="subcellular location">
    <subcellularLocation>
        <location evidence="1 7">Cell membrane</location>
        <topology evidence="1 7">Multi-pass membrane protein</topology>
    </subcellularLocation>
</comment>
<dbReference type="OrthoDB" id="9787541at2"/>
<evidence type="ECO:0000256" key="5">
    <source>
        <dbReference type="ARBA" id="ARBA00022989"/>
    </source>
</evidence>
<evidence type="ECO:0000256" key="6">
    <source>
        <dbReference type="ARBA" id="ARBA00023136"/>
    </source>
</evidence>